<dbReference type="InterPro" id="IPR037401">
    <property type="entry name" value="SnoaL-like"/>
</dbReference>
<sequence length="109" mass="11843">MTIELPKPLATYFAAKNRKDINGMLSTFGEDADVRDEGEDMHGHAAIRGWMEKTTRKYGVTVEVTGLAGTETQPIVSALVAGNFPGSPATLHYHFTLDDQSIIHLEIGA</sequence>
<proteinExistence type="predicted"/>
<reference evidence="2 3" key="1">
    <citation type="submission" date="2019-01" db="EMBL/GenBank/DDBJ databases">
        <title>RHIZO-ID as a novel technology for direct rhizobia identification.</title>
        <authorList>
            <person name="De Meyer S.E."/>
        </authorList>
    </citation>
    <scope>NUCLEOTIDE SEQUENCE [LARGE SCALE GENOMIC DNA]</scope>
    <source>
        <strain evidence="2 3">WSM448</strain>
    </source>
</reference>
<accession>A0A444HP01</accession>
<dbReference type="Proteomes" id="UP000283817">
    <property type="component" value="Unassembled WGS sequence"/>
</dbReference>
<comment type="caution">
    <text evidence="2">The sequence shown here is derived from an EMBL/GenBank/DDBJ whole genome shotgun (WGS) entry which is preliminary data.</text>
</comment>
<evidence type="ECO:0000259" key="1">
    <source>
        <dbReference type="Pfam" id="PF12680"/>
    </source>
</evidence>
<protein>
    <submittedName>
        <fullName evidence="2">Nuclear transport factor 2 family protein</fullName>
    </submittedName>
</protein>
<name>A0A444HP01_RHILE</name>
<gene>
    <name evidence="2" type="ORF">EHI47_29580</name>
</gene>
<dbReference type="SUPFAM" id="SSF54427">
    <property type="entry name" value="NTF2-like"/>
    <property type="match status" value="1"/>
</dbReference>
<dbReference type="Gene3D" id="3.10.450.50">
    <property type="match status" value="1"/>
</dbReference>
<dbReference type="InterPro" id="IPR032710">
    <property type="entry name" value="NTF2-like_dom_sf"/>
</dbReference>
<evidence type="ECO:0000313" key="2">
    <source>
        <dbReference type="EMBL" id="RWX24164.1"/>
    </source>
</evidence>
<organism evidence="2 3">
    <name type="scientific">Rhizobium leguminosarum</name>
    <dbReference type="NCBI Taxonomy" id="384"/>
    <lineage>
        <taxon>Bacteria</taxon>
        <taxon>Pseudomonadati</taxon>
        <taxon>Pseudomonadota</taxon>
        <taxon>Alphaproteobacteria</taxon>
        <taxon>Hyphomicrobiales</taxon>
        <taxon>Rhizobiaceae</taxon>
        <taxon>Rhizobium/Agrobacterium group</taxon>
        <taxon>Rhizobium</taxon>
    </lineage>
</organism>
<dbReference type="EMBL" id="SBHX01000071">
    <property type="protein sequence ID" value="RWX24164.1"/>
    <property type="molecule type" value="Genomic_DNA"/>
</dbReference>
<dbReference type="RefSeq" id="WP_128402883.1">
    <property type="nucleotide sequence ID" value="NZ_CP090090.1"/>
</dbReference>
<feature type="domain" description="SnoaL-like" evidence="1">
    <location>
        <begin position="11"/>
        <end position="95"/>
    </location>
</feature>
<evidence type="ECO:0000313" key="3">
    <source>
        <dbReference type="Proteomes" id="UP000283817"/>
    </source>
</evidence>
<dbReference type="Pfam" id="PF12680">
    <property type="entry name" value="SnoaL_2"/>
    <property type="match status" value="1"/>
</dbReference>
<dbReference type="AlphaFoldDB" id="A0A444HP01"/>